<dbReference type="EMBL" id="MU854593">
    <property type="protein sequence ID" value="KAK4032583.1"/>
    <property type="molecule type" value="Genomic_DNA"/>
</dbReference>
<evidence type="ECO:0000313" key="2">
    <source>
        <dbReference type="EMBL" id="KAK4032583.1"/>
    </source>
</evidence>
<dbReference type="Pfam" id="PF20233">
    <property type="entry name" value="DUF6590"/>
    <property type="match status" value="1"/>
</dbReference>
<name>A0AAN6P6C3_9PEZI</name>
<dbReference type="AlphaFoldDB" id="A0AAN6P6C3"/>
<feature type="domain" description="DUF6590" evidence="1">
    <location>
        <begin position="1"/>
        <end position="105"/>
    </location>
</feature>
<evidence type="ECO:0000313" key="3">
    <source>
        <dbReference type="Proteomes" id="UP001303115"/>
    </source>
</evidence>
<accession>A0AAN6P6C3</accession>
<evidence type="ECO:0000259" key="1">
    <source>
        <dbReference type="Pfam" id="PF20233"/>
    </source>
</evidence>
<proteinExistence type="predicted"/>
<organism evidence="2 3">
    <name type="scientific">Parachaetomium inaequale</name>
    <dbReference type="NCBI Taxonomy" id="2588326"/>
    <lineage>
        <taxon>Eukaryota</taxon>
        <taxon>Fungi</taxon>
        <taxon>Dikarya</taxon>
        <taxon>Ascomycota</taxon>
        <taxon>Pezizomycotina</taxon>
        <taxon>Sordariomycetes</taxon>
        <taxon>Sordariomycetidae</taxon>
        <taxon>Sordariales</taxon>
        <taxon>Chaetomiaceae</taxon>
        <taxon>Parachaetomium</taxon>
    </lineage>
</organism>
<gene>
    <name evidence="2" type="ORF">C8A01DRAFT_20339</name>
</gene>
<keyword evidence="3" id="KW-1185">Reference proteome</keyword>
<sequence length="118" mass="13171">MVVIAKDESHSTCVQVSIRTYGGRGLLAEGLNPHKHGIIHEVGTNPRRLDGEPAAGYPPVRAAIFHQDKVMPVESRVDYSKLVRVEHNVPVLIMGEVVQEDFDDVSLAVDECWLHKRH</sequence>
<comment type="caution">
    <text evidence="2">The sequence shown here is derived from an EMBL/GenBank/DDBJ whole genome shotgun (WGS) entry which is preliminary data.</text>
</comment>
<protein>
    <recommendedName>
        <fullName evidence="1">DUF6590 domain-containing protein</fullName>
    </recommendedName>
</protein>
<dbReference type="InterPro" id="IPR046497">
    <property type="entry name" value="DUF6590"/>
</dbReference>
<dbReference type="Proteomes" id="UP001303115">
    <property type="component" value="Unassembled WGS sequence"/>
</dbReference>
<reference evidence="3" key="1">
    <citation type="journal article" date="2023" name="Mol. Phylogenet. Evol.">
        <title>Genome-scale phylogeny and comparative genomics of the fungal order Sordariales.</title>
        <authorList>
            <person name="Hensen N."/>
            <person name="Bonometti L."/>
            <person name="Westerberg I."/>
            <person name="Brannstrom I.O."/>
            <person name="Guillou S."/>
            <person name="Cros-Aarteil S."/>
            <person name="Calhoun S."/>
            <person name="Haridas S."/>
            <person name="Kuo A."/>
            <person name="Mondo S."/>
            <person name="Pangilinan J."/>
            <person name="Riley R."/>
            <person name="LaButti K."/>
            <person name="Andreopoulos B."/>
            <person name="Lipzen A."/>
            <person name="Chen C."/>
            <person name="Yan M."/>
            <person name="Daum C."/>
            <person name="Ng V."/>
            <person name="Clum A."/>
            <person name="Steindorff A."/>
            <person name="Ohm R.A."/>
            <person name="Martin F."/>
            <person name="Silar P."/>
            <person name="Natvig D.O."/>
            <person name="Lalanne C."/>
            <person name="Gautier V."/>
            <person name="Ament-Velasquez S.L."/>
            <person name="Kruys A."/>
            <person name="Hutchinson M.I."/>
            <person name="Powell A.J."/>
            <person name="Barry K."/>
            <person name="Miller A.N."/>
            <person name="Grigoriev I.V."/>
            <person name="Debuchy R."/>
            <person name="Gladieux P."/>
            <person name="Hiltunen Thoren M."/>
            <person name="Johannesson H."/>
        </authorList>
    </citation>
    <scope>NUCLEOTIDE SEQUENCE [LARGE SCALE GENOMIC DNA]</scope>
    <source>
        <strain evidence="3">CBS 284.82</strain>
    </source>
</reference>